<evidence type="ECO:0000256" key="4">
    <source>
        <dbReference type="PIRNR" id="PIRNR006386"/>
    </source>
</evidence>
<feature type="active site" description="Nucleophile" evidence="5">
    <location>
        <position position="22"/>
    </location>
</feature>
<dbReference type="AlphaFoldDB" id="A0AAE0K8R7"/>
<proteinExistence type="inferred from homology"/>
<gene>
    <name evidence="7" type="ORF">B0T24DRAFT_595278</name>
</gene>
<dbReference type="InterPro" id="IPR001853">
    <property type="entry name" value="DSBA-like_thioredoxin_dom"/>
</dbReference>
<dbReference type="Gene3D" id="3.40.30.10">
    <property type="entry name" value="Glutaredoxin"/>
    <property type="match status" value="1"/>
</dbReference>
<evidence type="ECO:0000256" key="3">
    <source>
        <dbReference type="ARBA" id="ARBA00047960"/>
    </source>
</evidence>
<dbReference type="PANTHER" id="PTHR42943">
    <property type="entry name" value="GLUTATHIONE S-TRANSFERASE KAPPA"/>
    <property type="match status" value="1"/>
</dbReference>
<dbReference type="GO" id="GO:0004602">
    <property type="term" value="F:glutathione peroxidase activity"/>
    <property type="evidence" value="ECO:0007669"/>
    <property type="project" value="TreeGrafter"/>
</dbReference>
<comment type="caution">
    <text evidence="7">The sequence shown here is derived from an EMBL/GenBank/DDBJ whole genome shotgun (WGS) entry which is preliminary data.</text>
</comment>
<reference evidence="7" key="2">
    <citation type="submission" date="2023-06" db="EMBL/GenBank/DDBJ databases">
        <authorList>
            <consortium name="Lawrence Berkeley National Laboratory"/>
            <person name="Haridas S."/>
            <person name="Hensen N."/>
            <person name="Bonometti L."/>
            <person name="Westerberg I."/>
            <person name="Brannstrom I.O."/>
            <person name="Guillou S."/>
            <person name="Cros-Aarteil S."/>
            <person name="Calhoun S."/>
            <person name="Kuo A."/>
            <person name="Mondo S."/>
            <person name="Pangilinan J."/>
            <person name="Riley R."/>
            <person name="Labutti K."/>
            <person name="Andreopoulos B."/>
            <person name="Lipzen A."/>
            <person name="Chen C."/>
            <person name="Yanf M."/>
            <person name="Daum C."/>
            <person name="Ng V."/>
            <person name="Clum A."/>
            <person name="Steindorff A."/>
            <person name="Ohm R."/>
            <person name="Martin F."/>
            <person name="Silar P."/>
            <person name="Natvig D."/>
            <person name="Lalanne C."/>
            <person name="Gautier V."/>
            <person name="Ament-Velasquez S.L."/>
            <person name="Kruys A."/>
            <person name="Hutchinson M.I."/>
            <person name="Powell A.J."/>
            <person name="Barry K."/>
            <person name="Miller A.N."/>
            <person name="Grigoriev I.V."/>
            <person name="Debuchy R."/>
            <person name="Gladieux P."/>
            <person name="Thoren M.H."/>
            <person name="Johannesson H."/>
        </authorList>
    </citation>
    <scope>NUCLEOTIDE SEQUENCE</scope>
    <source>
        <strain evidence="7">CBS 958.72</strain>
    </source>
</reference>
<evidence type="ECO:0000256" key="5">
    <source>
        <dbReference type="PIRSR" id="PIRSR006386-1"/>
    </source>
</evidence>
<organism evidence="7 8">
    <name type="scientific">Lasiosphaeria ovina</name>
    <dbReference type="NCBI Taxonomy" id="92902"/>
    <lineage>
        <taxon>Eukaryota</taxon>
        <taxon>Fungi</taxon>
        <taxon>Dikarya</taxon>
        <taxon>Ascomycota</taxon>
        <taxon>Pezizomycotina</taxon>
        <taxon>Sordariomycetes</taxon>
        <taxon>Sordariomycetidae</taxon>
        <taxon>Sordariales</taxon>
        <taxon>Lasiosphaeriaceae</taxon>
        <taxon>Lasiosphaeria</taxon>
    </lineage>
</organism>
<comment type="catalytic activity">
    <reaction evidence="3 4">
        <text>RX + glutathione = an S-substituted glutathione + a halide anion + H(+)</text>
        <dbReference type="Rhea" id="RHEA:16437"/>
        <dbReference type="ChEBI" id="CHEBI:15378"/>
        <dbReference type="ChEBI" id="CHEBI:16042"/>
        <dbReference type="ChEBI" id="CHEBI:17792"/>
        <dbReference type="ChEBI" id="CHEBI:57925"/>
        <dbReference type="ChEBI" id="CHEBI:90779"/>
        <dbReference type="EC" id="2.5.1.18"/>
    </reaction>
</comment>
<accession>A0AAE0K8R7</accession>
<evidence type="ECO:0000256" key="1">
    <source>
        <dbReference type="ARBA" id="ARBA00006494"/>
    </source>
</evidence>
<dbReference type="EC" id="2.5.1.18" evidence="4"/>
<comment type="similarity">
    <text evidence="1 4">Belongs to the GST superfamily. Kappa family.</text>
</comment>
<feature type="domain" description="DSBA-like thioredoxin" evidence="6">
    <location>
        <begin position="14"/>
        <end position="216"/>
    </location>
</feature>
<evidence type="ECO:0000313" key="7">
    <source>
        <dbReference type="EMBL" id="KAK3371476.1"/>
    </source>
</evidence>
<dbReference type="InterPro" id="IPR014440">
    <property type="entry name" value="HCCAis_GSTk"/>
</dbReference>
<sequence>MTSQAQPKPNKPAITLYLDTVSPFAYEAYYILRHDAAFEDCQVTFVPIFLGGLMHKCGNTAPMNIKNKDKWINAERLRWAGAFGIPITQELPPDFPPLTLNIMRAVCAVWASDDAQQTRLVRVLDALYAKYWVDGEPTHRPDVLRAVLDDVFGPAEADKILADASTAGKKLLIENTDAAFAAGAFGLPWLVCTNAKTGSTEGFFGVDHLGQVAQFLDIDLDRGGSGGSGVGGGRAGGWRSVL</sequence>
<evidence type="ECO:0000259" key="6">
    <source>
        <dbReference type="Pfam" id="PF01323"/>
    </source>
</evidence>
<dbReference type="PIRSF" id="PIRSF006386">
    <property type="entry name" value="HCCAis_GSTk"/>
    <property type="match status" value="1"/>
</dbReference>
<evidence type="ECO:0000313" key="8">
    <source>
        <dbReference type="Proteomes" id="UP001287356"/>
    </source>
</evidence>
<keyword evidence="2 4" id="KW-0808">Transferase</keyword>
<dbReference type="SUPFAM" id="SSF52833">
    <property type="entry name" value="Thioredoxin-like"/>
    <property type="match status" value="1"/>
</dbReference>
<keyword evidence="8" id="KW-1185">Reference proteome</keyword>
<dbReference type="PANTHER" id="PTHR42943:SF2">
    <property type="entry name" value="GLUTATHIONE S-TRANSFERASE KAPPA 1"/>
    <property type="match status" value="1"/>
</dbReference>
<name>A0AAE0K8R7_9PEZI</name>
<dbReference type="GO" id="GO:0004364">
    <property type="term" value="F:glutathione transferase activity"/>
    <property type="evidence" value="ECO:0007669"/>
    <property type="project" value="UniProtKB-UniRule"/>
</dbReference>
<reference evidence="7" key="1">
    <citation type="journal article" date="2023" name="Mol. Phylogenet. Evol.">
        <title>Genome-scale phylogeny and comparative genomics of the fungal order Sordariales.</title>
        <authorList>
            <person name="Hensen N."/>
            <person name="Bonometti L."/>
            <person name="Westerberg I."/>
            <person name="Brannstrom I.O."/>
            <person name="Guillou S."/>
            <person name="Cros-Aarteil S."/>
            <person name="Calhoun S."/>
            <person name="Haridas S."/>
            <person name="Kuo A."/>
            <person name="Mondo S."/>
            <person name="Pangilinan J."/>
            <person name="Riley R."/>
            <person name="LaButti K."/>
            <person name="Andreopoulos B."/>
            <person name="Lipzen A."/>
            <person name="Chen C."/>
            <person name="Yan M."/>
            <person name="Daum C."/>
            <person name="Ng V."/>
            <person name="Clum A."/>
            <person name="Steindorff A."/>
            <person name="Ohm R.A."/>
            <person name="Martin F."/>
            <person name="Silar P."/>
            <person name="Natvig D.O."/>
            <person name="Lalanne C."/>
            <person name="Gautier V."/>
            <person name="Ament-Velasquez S.L."/>
            <person name="Kruys A."/>
            <person name="Hutchinson M.I."/>
            <person name="Powell A.J."/>
            <person name="Barry K."/>
            <person name="Miller A.N."/>
            <person name="Grigoriev I.V."/>
            <person name="Debuchy R."/>
            <person name="Gladieux P."/>
            <person name="Hiltunen Thoren M."/>
            <person name="Johannesson H."/>
        </authorList>
    </citation>
    <scope>NUCLEOTIDE SEQUENCE</scope>
    <source>
        <strain evidence="7">CBS 958.72</strain>
    </source>
</reference>
<protein>
    <recommendedName>
        <fullName evidence="4">Glutathione S-transferase kappa</fullName>
        <ecNumber evidence="4">2.5.1.18</ecNumber>
    </recommendedName>
</protein>
<dbReference type="FunFam" id="3.40.30.10:FF:000096">
    <property type="entry name" value="Glutathione S-transferase kappa"/>
    <property type="match status" value="1"/>
</dbReference>
<dbReference type="EMBL" id="JAULSN010000005">
    <property type="protein sequence ID" value="KAK3371476.1"/>
    <property type="molecule type" value="Genomic_DNA"/>
</dbReference>
<dbReference type="GO" id="GO:0005739">
    <property type="term" value="C:mitochondrion"/>
    <property type="evidence" value="ECO:0007669"/>
    <property type="project" value="TreeGrafter"/>
</dbReference>
<dbReference type="Proteomes" id="UP001287356">
    <property type="component" value="Unassembled WGS sequence"/>
</dbReference>
<dbReference type="Pfam" id="PF01323">
    <property type="entry name" value="DSBA"/>
    <property type="match status" value="1"/>
</dbReference>
<evidence type="ECO:0000256" key="2">
    <source>
        <dbReference type="ARBA" id="ARBA00022679"/>
    </source>
</evidence>
<dbReference type="GO" id="GO:0006749">
    <property type="term" value="P:glutathione metabolic process"/>
    <property type="evidence" value="ECO:0007669"/>
    <property type="project" value="TreeGrafter"/>
</dbReference>
<dbReference type="GO" id="GO:0005777">
    <property type="term" value="C:peroxisome"/>
    <property type="evidence" value="ECO:0007669"/>
    <property type="project" value="TreeGrafter"/>
</dbReference>
<dbReference type="InterPro" id="IPR051924">
    <property type="entry name" value="GST_Kappa/NadH"/>
</dbReference>
<dbReference type="InterPro" id="IPR036249">
    <property type="entry name" value="Thioredoxin-like_sf"/>
</dbReference>